<protein>
    <recommendedName>
        <fullName evidence="3">Carboxypeptidase regulatory-like domain-containing protein</fullName>
    </recommendedName>
</protein>
<comment type="caution">
    <text evidence="1">The sequence shown here is derived from an EMBL/GenBank/DDBJ whole genome shotgun (WGS) entry which is preliminary data.</text>
</comment>
<dbReference type="EMBL" id="BOPG01000044">
    <property type="protein sequence ID" value="GIJ58928.1"/>
    <property type="molecule type" value="Genomic_DNA"/>
</dbReference>
<evidence type="ECO:0000313" key="1">
    <source>
        <dbReference type="EMBL" id="GIJ58928.1"/>
    </source>
</evidence>
<name>A0A8J3ZCY1_9ACTN</name>
<gene>
    <name evidence="1" type="ORF">Vau01_064440</name>
</gene>
<dbReference type="AlphaFoldDB" id="A0A8J3ZCY1"/>
<proteinExistence type="predicted"/>
<sequence length="158" mass="17483">MNPENRNLYALLRDMWDRRDPCPDDLTEHVVVGLAIDNLDDEVMALQPVLSTADARGPQAGSRYTFELRGLGMTVLQGAVLVAMSGRRHRRIDGWIAPATVFGVQLHTGSGIRESTTDQDGRFSFDRLLAGPVRLVFERVHETAVPLTRPVATAQFSV</sequence>
<accession>A0A8J3ZCY1</accession>
<reference evidence="1" key="1">
    <citation type="submission" date="2021-01" db="EMBL/GenBank/DDBJ databases">
        <title>Whole genome shotgun sequence of Virgisporangium aurantiacum NBRC 16421.</title>
        <authorList>
            <person name="Komaki H."/>
            <person name="Tamura T."/>
        </authorList>
    </citation>
    <scope>NUCLEOTIDE SEQUENCE</scope>
    <source>
        <strain evidence="1">NBRC 16421</strain>
    </source>
</reference>
<keyword evidence="2" id="KW-1185">Reference proteome</keyword>
<dbReference type="Proteomes" id="UP000612585">
    <property type="component" value="Unassembled WGS sequence"/>
</dbReference>
<evidence type="ECO:0008006" key="3">
    <source>
        <dbReference type="Google" id="ProtNLM"/>
    </source>
</evidence>
<dbReference type="RefSeq" id="WP_204000439.1">
    <property type="nucleotide sequence ID" value="NZ_BOPG01000044.1"/>
</dbReference>
<evidence type="ECO:0000313" key="2">
    <source>
        <dbReference type="Proteomes" id="UP000612585"/>
    </source>
</evidence>
<organism evidence="1 2">
    <name type="scientific">Virgisporangium aurantiacum</name>
    <dbReference type="NCBI Taxonomy" id="175570"/>
    <lineage>
        <taxon>Bacteria</taxon>
        <taxon>Bacillati</taxon>
        <taxon>Actinomycetota</taxon>
        <taxon>Actinomycetes</taxon>
        <taxon>Micromonosporales</taxon>
        <taxon>Micromonosporaceae</taxon>
        <taxon>Virgisporangium</taxon>
    </lineage>
</organism>
<dbReference type="SUPFAM" id="SSF117074">
    <property type="entry name" value="Hypothetical protein PA1324"/>
    <property type="match status" value="1"/>
</dbReference>